<dbReference type="AlphaFoldDB" id="A0A9P5P6L7"/>
<dbReference type="Proteomes" id="UP000772434">
    <property type="component" value="Unassembled WGS sequence"/>
</dbReference>
<organism evidence="3 4">
    <name type="scientific">Rhodocollybia butyracea</name>
    <dbReference type="NCBI Taxonomy" id="206335"/>
    <lineage>
        <taxon>Eukaryota</taxon>
        <taxon>Fungi</taxon>
        <taxon>Dikarya</taxon>
        <taxon>Basidiomycota</taxon>
        <taxon>Agaricomycotina</taxon>
        <taxon>Agaricomycetes</taxon>
        <taxon>Agaricomycetidae</taxon>
        <taxon>Agaricales</taxon>
        <taxon>Marasmiineae</taxon>
        <taxon>Omphalotaceae</taxon>
        <taxon>Rhodocollybia</taxon>
    </lineage>
</organism>
<keyword evidence="1" id="KW-0175">Coiled coil</keyword>
<feature type="region of interest" description="Disordered" evidence="2">
    <location>
        <begin position="61"/>
        <end position="87"/>
    </location>
</feature>
<evidence type="ECO:0000313" key="4">
    <source>
        <dbReference type="Proteomes" id="UP000772434"/>
    </source>
</evidence>
<sequence>MESTSDAAAGPSLSSLSGSKKRSYSRMSLDSLISHPDSRYTTRSDSLNDLRQRCADLESHLEHEQRARKDAETKLSHLKEAPKERSAEWEIEQVRKELLLMQDDADANKEKLVRLQEQLMSKSARLETAELLVKRLQQQVDMDSKEANAHYFELESLQMKNSSLGQDIDRANKAQEKLRRDLEAQQVELRESASHSQGLSDEAEKRIKIKDDEFEAIRAKLEREIYNQKIKDEQLDQVRAELGRERNLRKELEGVLEDVRRECRVPFVVPGLLDAFVEISRATSKTKILLDDEKEKQGVNLQLQGEVQVE</sequence>
<evidence type="ECO:0000256" key="1">
    <source>
        <dbReference type="SAM" id="Coils"/>
    </source>
</evidence>
<name>A0A9P5P6L7_9AGAR</name>
<feature type="compositionally biased region" description="Basic and acidic residues" evidence="2">
    <location>
        <begin position="36"/>
        <end position="47"/>
    </location>
</feature>
<dbReference type="EMBL" id="JADNRY010000495">
    <property type="protein sequence ID" value="KAF9047235.1"/>
    <property type="molecule type" value="Genomic_DNA"/>
</dbReference>
<keyword evidence="4" id="KW-1185">Reference proteome</keyword>
<dbReference type="OrthoDB" id="3070390at2759"/>
<gene>
    <name evidence="3" type="ORF">BDP27DRAFT_1346195</name>
</gene>
<evidence type="ECO:0000313" key="3">
    <source>
        <dbReference type="EMBL" id="KAF9047235.1"/>
    </source>
</evidence>
<accession>A0A9P5P6L7</accession>
<reference evidence="3" key="1">
    <citation type="submission" date="2020-11" db="EMBL/GenBank/DDBJ databases">
        <authorList>
            <consortium name="DOE Joint Genome Institute"/>
            <person name="Ahrendt S."/>
            <person name="Riley R."/>
            <person name="Andreopoulos W."/>
            <person name="Labutti K."/>
            <person name="Pangilinan J."/>
            <person name="Ruiz-Duenas F.J."/>
            <person name="Barrasa J.M."/>
            <person name="Sanchez-Garcia M."/>
            <person name="Camarero S."/>
            <person name="Miyauchi S."/>
            <person name="Serrano A."/>
            <person name="Linde D."/>
            <person name="Babiker R."/>
            <person name="Drula E."/>
            <person name="Ayuso-Fernandez I."/>
            <person name="Pacheco R."/>
            <person name="Padilla G."/>
            <person name="Ferreira P."/>
            <person name="Barriuso J."/>
            <person name="Kellner H."/>
            <person name="Castanera R."/>
            <person name="Alfaro M."/>
            <person name="Ramirez L."/>
            <person name="Pisabarro A.G."/>
            <person name="Kuo A."/>
            <person name="Tritt A."/>
            <person name="Lipzen A."/>
            <person name="He G."/>
            <person name="Yan M."/>
            <person name="Ng V."/>
            <person name="Cullen D."/>
            <person name="Martin F."/>
            <person name="Rosso M.-N."/>
            <person name="Henrissat B."/>
            <person name="Hibbett D."/>
            <person name="Martinez A.T."/>
            <person name="Grigoriev I.V."/>
        </authorList>
    </citation>
    <scope>NUCLEOTIDE SEQUENCE</scope>
    <source>
        <strain evidence="3">AH 40177</strain>
    </source>
</reference>
<feature type="region of interest" description="Disordered" evidence="2">
    <location>
        <begin position="1"/>
        <end position="47"/>
    </location>
</feature>
<feature type="coiled-coil region" evidence="1">
    <location>
        <begin position="235"/>
        <end position="262"/>
    </location>
</feature>
<evidence type="ECO:0000256" key="2">
    <source>
        <dbReference type="SAM" id="MobiDB-lite"/>
    </source>
</evidence>
<comment type="caution">
    <text evidence="3">The sequence shown here is derived from an EMBL/GenBank/DDBJ whole genome shotgun (WGS) entry which is preliminary data.</text>
</comment>
<protein>
    <submittedName>
        <fullName evidence="3">Uncharacterized protein</fullName>
    </submittedName>
</protein>
<proteinExistence type="predicted"/>